<proteinExistence type="predicted"/>
<dbReference type="EMBL" id="CP048649">
    <property type="protein sequence ID" value="QIB69895.1"/>
    <property type="molecule type" value="Genomic_DNA"/>
</dbReference>
<dbReference type="PROSITE" id="PS50921">
    <property type="entry name" value="ANTAR"/>
    <property type="match status" value="1"/>
</dbReference>
<evidence type="ECO:0000259" key="6">
    <source>
        <dbReference type="PROSITE" id="PS50921"/>
    </source>
</evidence>
<feature type="domain" description="ANTAR" evidence="6">
    <location>
        <begin position="123"/>
        <end position="184"/>
    </location>
</feature>
<evidence type="ECO:0000256" key="1">
    <source>
        <dbReference type="ARBA" id="ARBA00018672"/>
    </source>
</evidence>
<evidence type="ECO:0000256" key="4">
    <source>
        <dbReference type="SAM" id="Coils"/>
    </source>
</evidence>
<reference evidence="7 8" key="1">
    <citation type="submission" date="2020-02" db="EMBL/GenBank/DDBJ databases">
        <authorList>
            <person name="Kim Y.B."/>
            <person name="Roh S.W."/>
        </authorList>
    </citation>
    <scope>NUCLEOTIDE SEQUENCE [LARGE SCALE GENOMIC DNA]</scope>
    <source>
        <strain evidence="7 8">DSM 103574</strain>
    </source>
</reference>
<dbReference type="InterPro" id="IPR001789">
    <property type="entry name" value="Sig_transdc_resp-reg_receiver"/>
</dbReference>
<feature type="domain" description="Response regulatory" evidence="5">
    <location>
        <begin position="3"/>
        <end position="117"/>
    </location>
</feature>
<keyword evidence="8" id="KW-1185">Reference proteome</keyword>
<gene>
    <name evidence="7" type="ORF">Ami103574_11420</name>
</gene>
<dbReference type="KEGG" id="abut:Ami103574_11420"/>
<dbReference type="InterPro" id="IPR008327">
    <property type="entry name" value="Sig_transdc_resp-reg_antiterm"/>
</dbReference>
<dbReference type="GO" id="GO:0003723">
    <property type="term" value="F:RNA binding"/>
    <property type="evidence" value="ECO:0007669"/>
    <property type="project" value="InterPro"/>
</dbReference>
<dbReference type="InterPro" id="IPR011006">
    <property type="entry name" value="CheY-like_superfamily"/>
</dbReference>
<accession>A0A858BXS9</accession>
<protein>
    <recommendedName>
        <fullName evidence="1">Stage 0 sporulation protein A homolog</fullName>
    </recommendedName>
</protein>
<dbReference type="GO" id="GO:0000160">
    <property type="term" value="P:phosphorelay signal transduction system"/>
    <property type="evidence" value="ECO:0007669"/>
    <property type="project" value="InterPro"/>
</dbReference>
<dbReference type="PIRSF" id="PIRSF036382">
    <property type="entry name" value="RR_antiterm"/>
    <property type="match status" value="1"/>
</dbReference>
<evidence type="ECO:0000256" key="3">
    <source>
        <dbReference type="PROSITE-ProRule" id="PRU00169"/>
    </source>
</evidence>
<evidence type="ECO:0000313" key="7">
    <source>
        <dbReference type="EMBL" id="QIB69895.1"/>
    </source>
</evidence>
<comment type="caution">
    <text evidence="3">Lacks conserved residue(s) required for the propagation of feature annotation.</text>
</comment>
<dbReference type="Gene3D" id="3.40.50.2300">
    <property type="match status" value="1"/>
</dbReference>
<dbReference type="Pfam" id="PF03861">
    <property type="entry name" value="ANTAR"/>
    <property type="match status" value="1"/>
</dbReference>
<evidence type="ECO:0000259" key="5">
    <source>
        <dbReference type="PROSITE" id="PS50110"/>
    </source>
</evidence>
<name>A0A858BXS9_9FIRM</name>
<evidence type="ECO:0000256" key="2">
    <source>
        <dbReference type="ARBA" id="ARBA00024867"/>
    </source>
</evidence>
<dbReference type="AlphaFoldDB" id="A0A858BXS9"/>
<dbReference type="Gene3D" id="1.10.10.10">
    <property type="entry name" value="Winged helix-like DNA-binding domain superfamily/Winged helix DNA-binding domain"/>
    <property type="match status" value="1"/>
</dbReference>
<feature type="coiled-coil region" evidence="4">
    <location>
        <begin position="116"/>
        <end position="143"/>
    </location>
</feature>
<sequence length="190" mass="21711">MQNILLVTRNTKSKDALLNYLEQDENRQVQTANSVETGKQKLAASTFDLIIVNYPLDSNTDASFSIYCAQNTSAGVIALLKSREIDALSERLEKYGIIVINKPILKVVLNQAIKFAELSKNRVQTLNQENLKLQDQIVQMKLVNRAKWVLIQYLNMTENQAHKYIEQQAMERRLPKKKIAARILKMYGGD</sequence>
<keyword evidence="4" id="KW-0175">Coiled coil</keyword>
<dbReference type="Proteomes" id="UP000466848">
    <property type="component" value="Chromosome"/>
</dbReference>
<evidence type="ECO:0000313" key="8">
    <source>
        <dbReference type="Proteomes" id="UP000466848"/>
    </source>
</evidence>
<dbReference type="PROSITE" id="PS50110">
    <property type="entry name" value="RESPONSE_REGULATORY"/>
    <property type="match status" value="1"/>
</dbReference>
<dbReference type="RefSeq" id="WP_163067135.1">
    <property type="nucleotide sequence ID" value="NZ_CP048649.1"/>
</dbReference>
<dbReference type="SMART" id="SM01012">
    <property type="entry name" value="ANTAR"/>
    <property type="match status" value="1"/>
</dbReference>
<dbReference type="InterPro" id="IPR036388">
    <property type="entry name" value="WH-like_DNA-bd_sf"/>
</dbReference>
<comment type="function">
    <text evidence="2">May play the central regulatory role in sporulation. It may be an element of the effector pathway responsible for the activation of sporulation genes in response to nutritional stress. Spo0A may act in concert with spo0H (a sigma factor) to control the expression of some genes that are critical to the sporulation process.</text>
</comment>
<dbReference type="SUPFAM" id="SSF52172">
    <property type="entry name" value="CheY-like"/>
    <property type="match status" value="1"/>
</dbReference>
<organism evidence="7 8">
    <name type="scientific">Aminipila butyrica</name>
    <dbReference type="NCBI Taxonomy" id="433296"/>
    <lineage>
        <taxon>Bacteria</taxon>
        <taxon>Bacillati</taxon>
        <taxon>Bacillota</taxon>
        <taxon>Clostridia</taxon>
        <taxon>Peptostreptococcales</taxon>
        <taxon>Anaerovoracaceae</taxon>
        <taxon>Aminipila</taxon>
    </lineage>
</organism>
<dbReference type="InterPro" id="IPR005561">
    <property type="entry name" value="ANTAR"/>
</dbReference>